<evidence type="ECO:0000256" key="1">
    <source>
        <dbReference type="ARBA" id="ARBA00004651"/>
    </source>
</evidence>
<name>M0A5C5_9EURY</name>
<evidence type="ECO:0000256" key="7">
    <source>
        <dbReference type="SAM" id="Phobius"/>
    </source>
</evidence>
<keyword evidence="9" id="KW-1185">Reference proteome</keyword>
<evidence type="ECO:0000256" key="2">
    <source>
        <dbReference type="ARBA" id="ARBA00022475"/>
    </source>
</evidence>
<keyword evidence="4 7" id="KW-1133">Transmembrane helix</keyword>
<feature type="transmembrane region" description="Helical" evidence="7">
    <location>
        <begin position="46"/>
        <end position="68"/>
    </location>
</feature>
<evidence type="ECO:0000256" key="6">
    <source>
        <dbReference type="SAM" id="MobiDB-lite"/>
    </source>
</evidence>
<comment type="subcellular location">
    <subcellularLocation>
        <location evidence="1">Cell membrane</location>
        <topology evidence="1">Multi-pass membrane protein</topology>
    </subcellularLocation>
</comment>
<accession>M0A5C5</accession>
<dbReference type="STRING" id="1227493.C483_04704"/>
<dbReference type="OrthoDB" id="204872at2157"/>
<proteinExistence type="predicted"/>
<dbReference type="InterPro" id="IPR017039">
    <property type="entry name" value="Virul_fac_BrkB"/>
</dbReference>
<dbReference type="PANTHER" id="PTHR30213:SF0">
    <property type="entry name" value="UPF0761 MEMBRANE PROTEIN YIHY"/>
    <property type="match status" value="1"/>
</dbReference>
<organism evidence="8 9">
    <name type="scientific">Natrialba hulunbeirensis JCM 10989</name>
    <dbReference type="NCBI Taxonomy" id="1227493"/>
    <lineage>
        <taxon>Archaea</taxon>
        <taxon>Methanobacteriati</taxon>
        <taxon>Methanobacteriota</taxon>
        <taxon>Stenosarchaea group</taxon>
        <taxon>Halobacteria</taxon>
        <taxon>Halobacteriales</taxon>
        <taxon>Natrialbaceae</taxon>
        <taxon>Natrialba</taxon>
    </lineage>
</organism>
<dbReference type="GO" id="GO:0005886">
    <property type="term" value="C:plasma membrane"/>
    <property type="evidence" value="ECO:0007669"/>
    <property type="project" value="UniProtKB-SubCell"/>
</dbReference>
<evidence type="ECO:0000313" key="8">
    <source>
        <dbReference type="EMBL" id="ELY93950.1"/>
    </source>
</evidence>
<feature type="transmembrane region" description="Helical" evidence="7">
    <location>
        <begin position="103"/>
        <end position="122"/>
    </location>
</feature>
<evidence type="ECO:0000313" key="9">
    <source>
        <dbReference type="Proteomes" id="UP000011519"/>
    </source>
</evidence>
<dbReference type="EMBL" id="AOIM01000013">
    <property type="protein sequence ID" value="ELY93950.1"/>
    <property type="molecule type" value="Genomic_DNA"/>
</dbReference>
<dbReference type="RefSeq" id="WP_006652187.1">
    <property type="nucleotide sequence ID" value="NZ_AOIM01000013.1"/>
</dbReference>
<protein>
    <submittedName>
        <fullName evidence="8">Ribonuclease BN</fullName>
    </submittedName>
</protein>
<dbReference type="AlphaFoldDB" id="M0A5C5"/>
<dbReference type="PIRSF" id="PIRSF035875">
    <property type="entry name" value="RNase_BN"/>
    <property type="match status" value="1"/>
</dbReference>
<evidence type="ECO:0000256" key="5">
    <source>
        <dbReference type="ARBA" id="ARBA00023136"/>
    </source>
</evidence>
<sequence length="301" mass="30922">MSSGSDSSAPASDSPADPGSTSPLALARAVAAVARKRQISVTAAGLAYHAFNTLVPLVILLLVGMTLVDALEPLLEMIEEAAGLEGMLTSDASEVAGDAGVDLARAGVLALAILLWSAARLFQAVNSAFTGIYGSRKDQSYVGSAMTVTIVTALNTALLTVTVALGVALVSVVGVSVSVFVGGVAATLISSIVLLGLLTVLFFPMYYLFPQADVSAREVLPGTAFAALSWTVLALGFRLYVATSESVALFGIAGAVLLILTWVYFGGFCLLLGAILNAVRAGRVDPDEEWEPVQDAVPTDV</sequence>
<gene>
    <name evidence="8" type="ORF">C483_04704</name>
</gene>
<feature type="transmembrane region" description="Helical" evidence="7">
    <location>
        <begin position="179"/>
        <end position="207"/>
    </location>
</feature>
<feature type="transmembrane region" description="Helical" evidence="7">
    <location>
        <begin position="247"/>
        <end position="276"/>
    </location>
</feature>
<feature type="region of interest" description="Disordered" evidence="6">
    <location>
        <begin position="1"/>
        <end position="22"/>
    </location>
</feature>
<dbReference type="Pfam" id="PF03631">
    <property type="entry name" value="Virul_fac_BrkB"/>
    <property type="match status" value="1"/>
</dbReference>
<feature type="transmembrane region" description="Helical" evidence="7">
    <location>
        <begin position="219"/>
        <end position="241"/>
    </location>
</feature>
<keyword evidence="5 7" id="KW-0472">Membrane</keyword>
<dbReference type="PATRIC" id="fig|1227493.4.peg.907"/>
<evidence type="ECO:0000256" key="3">
    <source>
        <dbReference type="ARBA" id="ARBA00022692"/>
    </source>
</evidence>
<feature type="transmembrane region" description="Helical" evidence="7">
    <location>
        <begin position="143"/>
        <end position="173"/>
    </location>
</feature>
<evidence type="ECO:0000256" key="4">
    <source>
        <dbReference type="ARBA" id="ARBA00022989"/>
    </source>
</evidence>
<keyword evidence="3 7" id="KW-0812">Transmembrane</keyword>
<dbReference type="PANTHER" id="PTHR30213">
    <property type="entry name" value="INNER MEMBRANE PROTEIN YHJD"/>
    <property type="match status" value="1"/>
</dbReference>
<reference evidence="8 9" key="1">
    <citation type="journal article" date="2014" name="PLoS Genet.">
        <title>Phylogenetically driven sequencing of extremely halophilic archaea reveals strategies for static and dynamic osmo-response.</title>
        <authorList>
            <person name="Becker E.A."/>
            <person name="Seitzer P.M."/>
            <person name="Tritt A."/>
            <person name="Larsen D."/>
            <person name="Krusor M."/>
            <person name="Yao A.I."/>
            <person name="Wu D."/>
            <person name="Madern D."/>
            <person name="Eisen J.A."/>
            <person name="Darling A.E."/>
            <person name="Facciotti M.T."/>
        </authorList>
    </citation>
    <scope>NUCLEOTIDE SEQUENCE [LARGE SCALE GENOMIC DNA]</scope>
    <source>
        <strain evidence="8 9">JCM 10989</strain>
    </source>
</reference>
<comment type="caution">
    <text evidence="8">The sequence shown here is derived from an EMBL/GenBank/DDBJ whole genome shotgun (WGS) entry which is preliminary data.</text>
</comment>
<dbReference type="Proteomes" id="UP000011519">
    <property type="component" value="Unassembled WGS sequence"/>
</dbReference>
<keyword evidence="2" id="KW-1003">Cell membrane</keyword>